<organism evidence="1 2">
    <name type="scientific">Enterococcus faecalis</name>
    <name type="common">Streptococcus faecalis</name>
    <dbReference type="NCBI Taxonomy" id="1351"/>
    <lineage>
        <taxon>Bacteria</taxon>
        <taxon>Bacillati</taxon>
        <taxon>Bacillota</taxon>
        <taxon>Bacilli</taxon>
        <taxon>Lactobacillales</taxon>
        <taxon>Enterococcaceae</taxon>
        <taxon>Enterococcus</taxon>
    </lineage>
</organism>
<dbReference type="RefSeq" id="WP_010730141.1">
    <property type="nucleotide sequence ID" value="NZ_CP075607.1"/>
</dbReference>
<evidence type="ECO:0000313" key="2">
    <source>
        <dbReference type="Proteomes" id="UP001221642"/>
    </source>
</evidence>
<reference evidence="1 2" key="1">
    <citation type="submission" date="2023-02" db="EMBL/GenBank/DDBJ databases">
        <title>Results of the 2020 Genomic Proficiency Test for the network of European Union Reference Laboratory for Antimicrobial Resistance assessing whole genome sequencing capacities.</title>
        <authorList>
            <person name="Hoffmann M."/>
            <person name="Luo Y."/>
            <person name="Sorensen L.H."/>
            <person name="Pedersen S.K."/>
            <person name="Hendriksen R.S."/>
        </authorList>
    </citation>
    <scope>NUCLEOTIDE SEQUENCE [LARGE SCALE GENOMIC DNA]</scope>
    <source>
        <strain evidence="1 2">GENOMIC22-006</strain>
        <plasmid evidence="1 2">pCFSAN126951_02</plasmid>
    </source>
</reference>
<protein>
    <submittedName>
        <fullName evidence="1">Uncharacterized protein</fullName>
    </submittedName>
</protein>
<dbReference type="AlphaFoldDB" id="A0ABD7XIS4"/>
<keyword evidence="1" id="KW-0614">Plasmid</keyword>
<geneLocation type="plasmid" evidence="1 2">
    <name>pCFSAN126951_02</name>
</geneLocation>
<gene>
    <name evidence="1" type="ORF">P0D81_16575</name>
</gene>
<dbReference type="Proteomes" id="UP001221642">
    <property type="component" value="Plasmid pCFSAN126951_02"/>
</dbReference>
<sequence length="307" mass="36185">MKETSSRFDFSDFIDEGFEKTDNLEQAIYVFKDGSLWSGYSEGGDGRIRDVDHGTIEAFFKDPSIDRYHPDFWSMTMEEMIQVVPENRLVLTLTDNHYTQEQLEVLHQLEEENFTIEQLESTLVKEVNQSKNIGSEYRLAIKTIEPEKLDYLATIIDEYEMEQPVSGMKAMNKLIENSYRQSLPEKDRPYIEEFSRNATISRELTFDDFDMEYTEYKVNGHPFYYKYAELDLDDEKKVLSEQLSEHLMKGNLRIEEVCVEDDLKNVSSQTNYYLKEKIELLSKTTNQVKKQNKSTKNEQLNEISLDY</sequence>
<proteinExistence type="predicted"/>
<accession>A0ABD7XIS4</accession>
<evidence type="ECO:0000313" key="1">
    <source>
        <dbReference type="EMBL" id="WEH24151.1"/>
    </source>
</evidence>
<name>A0ABD7XIS4_ENTFL</name>
<dbReference type="EMBL" id="CP119161">
    <property type="protein sequence ID" value="WEH24151.1"/>
    <property type="molecule type" value="Genomic_DNA"/>
</dbReference>